<protein>
    <submittedName>
        <fullName evidence="1">Uncharacterized protein</fullName>
    </submittedName>
</protein>
<keyword evidence="2" id="KW-1185">Reference proteome</keyword>
<name>A0A9D4V3T2_ADICA</name>
<reference evidence="1" key="1">
    <citation type="submission" date="2021-01" db="EMBL/GenBank/DDBJ databases">
        <title>Adiantum capillus-veneris genome.</title>
        <authorList>
            <person name="Fang Y."/>
            <person name="Liao Q."/>
        </authorList>
    </citation>
    <scope>NUCLEOTIDE SEQUENCE</scope>
    <source>
        <strain evidence="1">H3</strain>
        <tissue evidence="1">Leaf</tissue>
    </source>
</reference>
<gene>
    <name evidence="1" type="ORF">GOP47_0006710</name>
</gene>
<feature type="non-terminal residue" evidence="1">
    <location>
        <position position="1"/>
    </location>
</feature>
<dbReference type="Proteomes" id="UP000886520">
    <property type="component" value="Chromosome 6"/>
</dbReference>
<dbReference type="EMBL" id="JABFUD020000006">
    <property type="protein sequence ID" value="KAI5079039.1"/>
    <property type="molecule type" value="Genomic_DNA"/>
</dbReference>
<evidence type="ECO:0000313" key="1">
    <source>
        <dbReference type="EMBL" id="KAI5079039.1"/>
    </source>
</evidence>
<sequence length="182" mass="18813">SARIILIIIPTTAVVNMGTLPLLSCLLVSTLFVCVCRSSAAAFDASTVKTSHSFDSYDLFMELSPVAEQKTVSTRKQAAGSSSKDSTPHMKVGKEYALCKATSSSCLGNQLSCSTSCLDGFYGGGYGPGYGYGGGYGRGYGGGYGRGYGYGPGYGYGRGGGGGWRSACKYDCLSSCKATCNN</sequence>
<proteinExistence type="predicted"/>
<comment type="caution">
    <text evidence="1">The sequence shown here is derived from an EMBL/GenBank/DDBJ whole genome shotgun (WGS) entry which is preliminary data.</text>
</comment>
<accession>A0A9D4V3T2</accession>
<evidence type="ECO:0000313" key="2">
    <source>
        <dbReference type="Proteomes" id="UP000886520"/>
    </source>
</evidence>
<organism evidence="1 2">
    <name type="scientific">Adiantum capillus-veneris</name>
    <name type="common">Maidenhair fern</name>
    <dbReference type="NCBI Taxonomy" id="13818"/>
    <lineage>
        <taxon>Eukaryota</taxon>
        <taxon>Viridiplantae</taxon>
        <taxon>Streptophyta</taxon>
        <taxon>Embryophyta</taxon>
        <taxon>Tracheophyta</taxon>
        <taxon>Polypodiopsida</taxon>
        <taxon>Polypodiidae</taxon>
        <taxon>Polypodiales</taxon>
        <taxon>Pteridineae</taxon>
        <taxon>Pteridaceae</taxon>
        <taxon>Vittarioideae</taxon>
        <taxon>Adiantum</taxon>
    </lineage>
</organism>
<dbReference type="OrthoDB" id="10650945at2759"/>
<dbReference type="AlphaFoldDB" id="A0A9D4V3T2"/>